<keyword evidence="3" id="KW-1185">Reference proteome</keyword>
<keyword evidence="1" id="KW-1133">Transmembrane helix</keyword>
<accession>A0ABV8X3A5</accession>
<sequence>MKKSDAYASGFFFFWILGIIFMKRAIKPKDWAIKLEKRAINHDKRAINHYVSLMDSLSHYRLRETNKLLPAPPLLLL</sequence>
<comment type="caution">
    <text evidence="2">The sequence shown here is derived from an EMBL/GenBank/DDBJ whole genome shotgun (WGS) entry which is preliminary data.</text>
</comment>
<evidence type="ECO:0000313" key="3">
    <source>
        <dbReference type="Proteomes" id="UP001595817"/>
    </source>
</evidence>
<keyword evidence="1" id="KW-0812">Transmembrane</keyword>
<keyword evidence="1" id="KW-0472">Membrane</keyword>
<feature type="transmembrane region" description="Helical" evidence="1">
    <location>
        <begin position="6"/>
        <end position="26"/>
    </location>
</feature>
<evidence type="ECO:0000313" key="2">
    <source>
        <dbReference type="EMBL" id="MFC4409858.1"/>
    </source>
</evidence>
<proteinExistence type="predicted"/>
<evidence type="ECO:0000256" key="1">
    <source>
        <dbReference type="SAM" id="Phobius"/>
    </source>
</evidence>
<organism evidence="2 3">
    <name type="scientific">Chungangia koreensis</name>
    <dbReference type="NCBI Taxonomy" id="752657"/>
    <lineage>
        <taxon>Bacteria</taxon>
        <taxon>Bacillati</taxon>
        <taxon>Bacillota</taxon>
        <taxon>Bacilli</taxon>
        <taxon>Lactobacillales</taxon>
        <taxon>Chungangia</taxon>
    </lineage>
</organism>
<name>A0ABV8X3A5_9LACT</name>
<protein>
    <submittedName>
        <fullName evidence="2">Uncharacterized protein</fullName>
    </submittedName>
</protein>
<gene>
    <name evidence="2" type="ORF">ACFOZY_05325</name>
</gene>
<dbReference type="EMBL" id="JBHSEC010000005">
    <property type="protein sequence ID" value="MFC4409858.1"/>
    <property type="molecule type" value="Genomic_DNA"/>
</dbReference>
<reference evidence="3" key="1">
    <citation type="journal article" date="2019" name="Int. J. Syst. Evol. Microbiol.">
        <title>The Global Catalogue of Microorganisms (GCM) 10K type strain sequencing project: providing services to taxonomists for standard genome sequencing and annotation.</title>
        <authorList>
            <consortium name="The Broad Institute Genomics Platform"/>
            <consortium name="The Broad Institute Genome Sequencing Center for Infectious Disease"/>
            <person name="Wu L."/>
            <person name="Ma J."/>
        </authorList>
    </citation>
    <scope>NUCLEOTIDE SEQUENCE [LARGE SCALE GENOMIC DNA]</scope>
    <source>
        <strain evidence="3">CCUG 59778</strain>
    </source>
</reference>
<dbReference type="Proteomes" id="UP001595817">
    <property type="component" value="Unassembled WGS sequence"/>
</dbReference>